<reference evidence="2 3" key="1">
    <citation type="submission" date="2020-01" db="EMBL/GenBank/DDBJ databases">
        <title>Natronorubrum sp. JWXQ-INN 674 isolated from Inner Mongolia Autonomous Region of China.</title>
        <authorList>
            <person name="Xue Q."/>
        </authorList>
    </citation>
    <scope>NUCLEOTIDE SEQUENCE [LARGE SCALE GENOMIC DNA]</scope>
    <source>
        <strain evidence="2 3">JWXQ-INN-674</strain>
    </source>
</reference>
<keyword evidence="3" id="KW-1185">Reference proteome</keyword>
<evidence type="ECO:0000313" key="2">
    <source>
        <dbReference type="EMBL" id="MXV61247.1"/>
    </source>
</evidence>
<dbReference type="EMBL" id="WUYX01000015">
    <property type="protein sequence ID" value="MXV61247.1"/>
    <property type="molecule type" value="Genomic_DNA"/>
</dbReference>
<comment type="caution">
    <text evidence="2">The sequence shown here is derived from an EMBL/GenBank/DDBJ whole genome shotgun (WGS) entry which is preliminary data.</text>
</comment>
<accession>A0A6B0VJE7</accession>
<protein>
    <submittedName>
        <fullName evidence="2">Uncharacterized protein</fullName>
    </submittedName>
</protein>
<gene>
    <name evidence="2" type="ORF">GS429_04050</name>
</gene>
<sequence>MRRGPGRDASQTTALTSPSARVAIGFVSLVGLSGGMIAVQGDAPPVVIAGTVLGGLIAGAALLWYVYWIV</sequence>
<keyword evidence="1" id="KW-0812">Transmembrane</keyword>
<keyword evidence="1" id="KW-0472">Membrane</keyword>
<dbReference type="Proteomes" id="UP000434101">
    <property type="component" value="Unassembled WGS sequence"/>
</dbReference>
<feature type="transmembrane region" description="Helical" evidence="1">
    <location>
        <begin position="46"/>
        <end position="67"/>
    </location>
</feature>
<proteinExistence type="predicted"/>
<name>A0A6B0VJE7_9EURY</name>
<evidence type="ECO:0000313" key="3">
    <source>
        <dbReference type="Proteomes" id="UP000434101"/>
    </source>
</evidence>
<evidence type="ECO:0000256" key="1">
    <source>
        <dbReference type="SAM" id="Phobius"/>
    </source>
</evidence>
<dbReference type="AlphaFoldDB" id="A0A6B0VJE7"/>
<keyword evidence="1" id="KW-1133">Transmembrane helix</keyword>
<feature type="transmembrane region" description="Helical" evidence="1">
    <location>
        <begin position="20"/>
        <end position="39"/>
    </location>
</feature>
<organism evidence="2 3">
    <name type="scientific">Natronorubrum halalkaliphilum</name>
    <dbReference type="NCBI Taxonomy" id="2691917"/>
    <lineage>
        <taxon>Archaea</taxon>
        <taxon>Methanobacteriati</taxon>
        <taxon>Methanobacteriota</taxon>
        <taxon>Stenosarchaea group</taxon>
        <taxon>Halobacteria</taxon>
        <taxon>Halobacteriales</taxon>
        <taxon>Natrialbaceae</taxon>
        <taxon>Natronorubrum</taxon>
    </lineage>
</organism>
<dbReference type="RefSeq" id="WP_160062956.1">
    <property type="nucleotide sequence ID" value="NZ_WUYX01000015.1"/>
</dbReference>
<dbReference type="OrthoDB" id="205804at2157"/>